<dbReference type="AlphaFoldDB" id="A0AA86GLU2"/>
<evidence type="ECO:0000313" key="2">
    <source>
        <dbReference type="EMBL" id="AMG73772.1"/>
    </source>
</evidence>
<accession>A0AA86GLU2</accession>
<proteinExistence type="predicted"/>
<dbReference type="Pfam" id="PF03203">
    <property type="entry name" value="MerC"/>
    <property type="match status" value="1"/>
</dbReference>
<feature type="transmembrane region" description="Helical" evidence="1">
    <location>
        <begin position="48"/>
        <end position="69"/>
    </location>
</feature>
<keyword evidence="1" id="KW-0472">Membrane</keyword>
<dbReference type="KEGG" id="sgi:SGRAN_1383"/>
<protein>
    <submittedName>
        <fullName evidence="2">Membrane protein</fullName>
    </submittedName>
</protein>
<keyword evidence="3" id="KW-1185">Reference proteome</keyword>
<dbReference type="GO" id="GO:0016020">
    <property type="term" value="C:membrane"/>
    <property type="evidence" value="ECO:0007669"/>
    <property type="project" value="InterPro"/>
</dbReference>
<dbReference type="Proteomes" id="UP000058599">
    <property type="component" value="Chromosome"/>
</dbReference>
<dbReference type="RefSeq" id="WP_067181941.1">
    <property type="nucleotide sequence ID" value="NZ_CP012199.1"/>
</dbReference>
<dbReference type="GO" id="GO:0015097">
    <property type="term" value="F:mercury ion transmembrane transporter activity"/>
    <property type="evidence" value="ECO:0007669"/>
    <property type="project" value="InterPro"/>
</dbReference>
<keyword evidence="1" id="KW-0812">Transmembrane</keyword>
<dbReference type="InterPro" id="IPR004891">
    <property type="entry name" value="Mercury-R_MerC"/>
</dbReference>
<keyword evidence="1" id="KW-1133">Transmembrane helix</keyword>
<feature type="transmembrane region" description="Helical" evidence="1">
    <location>
        <begin position="76"/>
        <end position="98"/>
    </location>
</feature>
<sequence>MCIPVPRSRVADLAGITLSLGCLVHCLLLPLLLLLAPALAPWLGLPESFHAAVLLLALPAAWVAMAGGWRHHRRRLPAILAAVGLLLLALGLAAHGQWIALGDPETADRLFTSLGALSLASAHGLNWRFRHRRG</sequence>
<evidence type="ECO:0000256" key="1">
    <source>
        <dbReference type="SAM" id="Phobius"/>
    </source>
</evidence>
<dbReference type="EMBL" id="CP012199">
    <property type="protein sequence ID" value="AMG73772.1"/>
    <property type="molecule type" value="Genomic_DNA"/>
</dbReference>
<reference evidence="2 3" key="1">
    <citation type="journal article" date="2016" name="BMC Genomics">
        <title>Genomic analysis of the nitrate-respiring Sphingopyxis granuli (formerly Sphingomonas macrogoltabida) strain TFA.</title>
        <authorList>
            <person name="Garcia-Romero I."/>
            <person name="Perez-Pulido A.J."/>
            <person name="Gonzalez-Flores Y.E."/>
            <person name="Reyes-Ramirez F."/>
            <person name="Santero E."/>
            <person name="Floriano B."/>
        </authorList>
    </citation>
    <scope>NUCLEOTIDE SEQUENCE [LARGE SCALE GENOMIC DNA]</scope>
    <source>
        <strain evidence="2 3">TFA</strain>
    </source>
</reference>
<name>A0AA86GLU2_9SPHN</name>
<feature type="transmembrane region" description="Helical" evidence="1">
    <location>
        <begin position="12"/>
        <end position="36"/>
    </location>
</feature>
<feature type="transmembrane region" description="Helical" evidence="1">
    <location>
        <begin position="110"/>
        <end position="129"/>
    </location>
</feature>
<gene>
    <name evidence="2" type="ORF">SGRAN_1383</name>
</gene>
<evidence type="ECO:0000313" key="3">
    <source>
        <dbReference type="Proteomes" id="UP000058599"/>
    </source>
</evidence>
<organism evidence="2 3">
    <name type="scientific">Sphingopyxis granuli</name>
    <dbReference type="NCBI Taxonomy" id="267128"/>
    <lineage>
        <taxon>Bacteria</taxon>
        <taxon>Pseudomonadati</taxon>
        <taxon>Pseudomonadota</taxon>
        <taxon>Alphaproteobacteria</taxon>
        <taxon>Sphingomonadales</taxon>
        <taxon>Sphingomonadaceae</taxon>
        <taxon>Sphingopyxis</taxon>
    </lineage>
</organism>